<dbReference type="GO" id="GO:0015074">
    <property type="term" value="P:DNA integration"/>
    <property type="evidence" value="ECO:0007669"/>
    <property type="project" value="InterPro"/>
</dbReference>
<keyword evidence="3" id="KW-1185">Reference proteome</keyword>
<organism evidence="2 3">
    <name type="scientific">Frondihabitans australicus</name>
    <dbReference type="NCBI Taxonomy" id="386892"/>
    <lineage>
        <taxon>Bacteria</taxon>
        <taxon>Bacillati</taxon>
        <taxon>Actinomycetota</taxon>
        <taxon>Actinomycetes</taxon>
        <taxon>Micrococcales</taxon>
        <taxon>Microbacteriaceae</taxon>
        <taxon>Frondihabitans</taxon>
    </lineage>
</organism>
<proteinExistence type="predicted"/>
<dbReference type="AlphaFoldDB" id="A0A495IL88"/>
<dbReference type="InterPro" id="IPR001584">
    <property type="entry name" value="Integrase_cat-core"/>
</dbReference>
<sequence length="697" mass="76977">MTEVPAYIVGKGSEVVHDGKQWRVRDFENGLATLVRRGSDPVRVDLSELVLEQPQELRTASARMMKYTQTFKTYEQLGEATRENAESRSLEVLEVLTGYKSGSPTSALAHEPRPEYDTSTTTLTERQGAKAAELGVAARTVRWWCDNYRRGGEVGLAHQKLLGARKTFHSIDPRIPAKMQAIIDRAVKGTRPVAGKVIEAVLEDIPEELHPSQATMYRLYKRLQSGTGLQGAIAKTRASMNARPTVEKTLRVVTRPGEIVQLDTTVLDMFCVDPDGGEPYRPELTVAIDQFTRCILATIIAKTTSAEHVLSLVGQIINPQPIDPDMDHKPVWPYHGIPFQIEYTAHTDADVAADDVDPAEMDFGPIVVIDTIVIDNGKIYTGKELKRLAATVGFSLEPTAPGCGFTKGHIERFFGTGSRGALSRMRGYTGGGLESTLGDPAKDAYYTPAEVLDYLRLWVATDYHVAPQRDLVAPGTEFRERSPLEMYQIGLETSGFVRAPIDVDLHLHVLPAESRKITHDVIRINNRKYSGPSLKQFRNRQSTLPGGKWLVHWDPADLDVVYVQDDNHHFHEVQCTEKTKAGAGMPMSDVVRRLVDEQRRKTKKLAANRKNARKALSKFNQFSDHVEYPHDAERTLAKSKARPADLKAAAAIQQAAGEAAITTTQIVFAAASSDELPSFLQHLSAFPSGNGGSHDCG</sequence>
<dbReference type="PROSITE" id="PS50994">
    <property type="entry name" value="INTEGRASE"/>
    <property type="match status" value="1"/>
</dbReference>
<comment type="caution">
    <text evidence="2">The sequence shown here is derived from an EMBL/GenBank/DDBJ whole genome shotgun (WGS) entry which is preliminary data.</text>
</comment>
<name>A0A495IL88_9MICO</name>
<dbReference type="InterPro" id="IPR015378">
    <property type="entry name" value="Transposase-like_Mu_C"/>
</dbReference>
<dbReference type="EMBL" id="RBKS01000001">
    <property type="protein sequence ID" value="RKR75895.1"/>
    <property type="molecule type" value="Genomic_DNA"/>
</dbReference>
<protein>
    <submittedName>
        <fullName evidence="2">Mu transposase-like protein</fullName>
    </submittedName>
</protein>
<feature type="domain" description="Integrase catalytic" evidence="1">
    <location>
        <begin position="252"/>
        <end position="491"/>
    </location>
</feature>
<gene>
    <name evidence="2" type="ORF">C8E83_3059</name>
</gene>
<evidence type="ECO:0000259" key="1">
    <source>
        <dbReference type="PROSITE" id="PS50994"/>
    </source>
</evidence>
<evidence type="ECO:0000313" key="3">
    <source>
        <dbReference type="Proteomes" id="UP000280008"/>
    </source>
</evidence>
<dbReference type="GO" id="GO:0003676">
    <property type="term" value="F:nucleic acid binding"/>
    <property type="evidence" value="ECO:0007669"/>
    <property type="project" value="InterPro"/>
</dbReference>
<dbReference type="Pfam" id="PF09299">
    <property type="entry name" value="Mu-transpos_C"/>
    <property type="match status" value="1"/>
</dbReference>
<dbReference type="InterPro" id="IPR012337">
    <property type="entry name" value="RNaseH-like_sf"/>
</dbReference>
<evidence type="ECO:0000313" key="2">
    <source>
        <dbReference type="EMBL" id="RKR75895.1"/>
    </source>
</evidence>
<dbReference type="InterPro" id="IPR036397">
    <property type="entry name" value="RNaseH_sf"/>
</dbReference>
<dbReference type="OrthoDB" id="52928at2"/>
<dbReference type="RefSeq" id="WP_147430200.1">
    <property type="nucleotide sequence ID" value="NZ_RBKS01000001.1"/>
</dbReference>
<reference evidence="2 3" key="1">
    <citation type="submission" date="2018-10" db="EMBL/GenBank/DDBJ databases">
        <title>Sequencing the genomes of 1000 actinobacteria strains.</title>
        <authorList>
            <person name="Klenk H.-P."/>
        </authorList>
    </citation>
    <scope>NUCLEOTIDE SEQUENCE [LARGE SCALE GENOMIC DNA]</scope>
    <source>
        <strain evidence="2 3">DSM 17894</strain>
    </source>
</reference>
<dbReference type="Gene3D" id="3.30.420.10">
    <property type="entry name" value="Ribonuclease H-like superfamily/Ribonuclease H"/>
    <property type="match status" value="1"/>
</dbReference>
<dbReference type="SUPFAM" id="SSF53098">
    <property type="entry name" value="Ribonuclease H-like"/>
    <property type="match status" value="1"/>
</dbReference>
<dbReference type="Proteomes" id="UP000280008">
    <property type="component" value="Unassembled WGS sequence"/>
</dbReference>
<accession>A0A495IL88</accession>